<dbReference type="InterPro" id="IPR001647">
    <property type="entry name" value="HTH_TetR"/>
</dbReference>
<feature type="compositionally biased region" description="Pro residues" evidence="3">
    <location>
        <begin position="417"/>
        <end position="429"/>
    </location>
</feature>
<evidence type="ECO:0000256" key="2">
    <source>
        <dbReference type="PROSITE-ProRule" id="PRU00335"/>
    </source>
</evidence>
<proteinExistence type="predicted"/>
<dbReference type="PRINTS" id="PR00455">
    <property type="entry name" value="HTHTETR"/>
</dbReference>
<dbReference type="EMBL" id="FNFF01000004">
    <property type="protein sequence ID" value="SDK00900.1"/>
    <property type="molecule type" value="Genomic_DNA"/>
</dbReference>
<feature type="region of interest" description="Disordered" evidence="3">
    <location>
        <begin position="379"/>
        <end position="429"/>
    </location>
</feature>
<dbReference type="InterPro" id="IPR050109">
    <property type="entry name" value="HTH-type_TetR-like_transc_reg"/>
</dbReference>
<keyword evidence="6" id="KW-1185">Reference proteome</keyword>
<gene>
    <name evidence="5" type="ORF">SAMN05421806_1047</name>
</gene>
<reference evidence="5 6" key="1">
    <citation type="submission" date="2016-10" db="EMBL/GenBank/DDBJ databases">
        <authorList>
            <person name="de Groot N.N."/>
        </authorList>
    </citation>
    <scope>NUCLEOTIDE SEQUENCE [LARGE SCALE GENOMIC DNA]</scope>
    <source>
        <strain evidence="5 6">CGMCC 4.5727</strain>
    </source>
</reference>
<protein>
    <submittedName>
        <fullName evidence="5">DNA-binding transcriptional regulator, AcrR family</fullName>
    </submittedName>
</protein>
<evidence type="ECO:0000313" key="5">
    <source>
        <dbReference type="EMBL" id="SDK00900.1"/>
    </source>
</evidence>
<dbReference type="GO" id="GO:0003677">
    <property type="term" value="F:DNA binding"/>
    <property type="evidence" value="ECO:0007669"/>
    <property type="project" value="UniProtKB-UniRule"/>
</dbReference>
<dbReference type="PROSITE" id="PS50977">
    <property type="entry name" value="HTH_TETR_2"/>
    <property type="match status" value="1"/>
</dbReference>
<dbReference type="Pfam" id="PF00440">
    <property type="entry name" value="TetR_N"/>
    <property type="match status" value="1"/>
</dbReference>
<feature type="compositionally biased region" description="Low complexity" evidence="3">
    <location>
        <begin position="379"/>
        <end position="416"/>
    </location>
</feature>
<evidence type="ECO:0000256" key="3">
    <source>
        <dbReference type="SAM" id="MobiDB-lite"/>
    </source>
</evidence>
<dbReference type="GO" id="GO:0006355">
    <property type="term" value="P:regulation of DNA-templated transcription"/>
    <property type="evidence" value="ECO:0007669"/>
    <property type="project" value="UniProtKB-ARBA"/>
</dbReference>
<dbReference type="AlphaFoldDB" id="A0A1G8YFS5"/>
<dbReference type="STRING" id="417292.SAMN05421806_1047"/>
<dbReference type="SUPFAM" id="SSF46689">
    <property type="entry name" value="Homeodomain-like"/>
    <property type="match status" value="1"/>
</dbReference>
<organism evidence="5 6">
    <name type="scientific">Streptomyces indicus</name>
    <dbReference type="NCBI Taxonomy" id="417292"/>
    <lineage>
        <taxon>Bacteria</taxon>
        <taxon>Bacillati</taxon>
        <taxon>Actinomycetota</taxon>
        <taxon>Actinomycetes</taxon>
        <taxon>Kitasatosporales</taxon>
        <taxon>Streptomycetaceae</taxon>
        <taxon>Streptomyces</taxon>
    </lineage>
</organism>
<dbReference type="Gene3D" id="1.10.357.10">
    <property type="entry name" value="Tetracycline Repressor, domain 2"/>
    <property type="match status" value="1"/>
</dbReference>
<evidence type="ECO:0000256" key="1">
    <source>
        <dbReference type="ARBA" id="ARBA00023125"/>
    </source>
</evidence>
<keyword evidence="1 2" id="KW-0238">DNA-binding</keyword>
<feature type="DNA-binding region" description="H-T-H motif" evidence="2">
    <location>
        <begin position="38"/>
        <end position="57"/>
    </location>
</feature>
<accession>A0A1G8YFS5</accession>
<dbReference type="PANTHER" id="PTHR30328:SF54">
    <property type="entry name" value="HTH-TYPE TRANSCRIPTIONAL REPRESSOR SCO4008"/>
    <property type="match status" value="1"/>
</dbReference>
<dbReference type="InterPro" id="IPR009057">
    <property type="entry name" value="Homeodomain-like_sf"/>
</dbReference>
<name>A0A1G8YFS5_9ACTN</name>
<dbReference type="PANTHER" id="PTHR30328">
    <property type="entry name" value="TRANSCRIPTIONAL REPRESSOR"/>
    <property type="match status" value="1"/>
</dbReference>
<evidence type="ECO:0000313" key="6">
    <source>
        <dbReference type="Proteomes" id="UP000199155"/>
    </source>
</evidence>
<evidence type="ECO:0000259" key="4">
    <source>
        <dbReference type="PROSITE" id="PS50977"/>
    </source>
</evidence>
<dbReference type="Proteomes" id="UP000199155">
    <property type="component" value="Unassembled WGS sequence"/>
</dbReference>
<feature type="region of interest" description="Disordered" evidence="3">
    <location>
        <begin position="154"/>
        <end position="179"/>
    </location>
</feature>
<feature type="domain" description="HTH tetR-type" evidence="4">
    <location>
        <begin position="15"/>
        <end position="75"/>
    </location>
</feature>
<dbReference type="OrthoDB" id="3813186at2"/>
<sequence length="429" mass="44386">MARLGRGLSRLQLQAQNRAKVLAAARAEFAARGFEGAKVDAIAERAGLTRGAVYSNFSGKRALYFSVLADLAEGAPAPRRPEPPATPAAALGAYARILLTGLPLTSEHGRLGSRLQQEILAEEATRSAYAQLLKLDAVVLGLCLEEVHRRGASAAAPRRVRSREPGSAPRVVRSPDPGAAPRMVRAAEAALTFLYGARQLADSAPGFVDPFHAVAACERLAAVADDGSWPPAYLPYAAEAVPCDRPWEPPPATDVLRARPARLGGADGVVAVLGLQRLEAVEELVRSAEPGAQVTAVLVSADPHELTPLARLTLAELRTCVSGVFPPETWPALRIVYDGTHAVAGAVGLDAVDDGTEAAVRIEAGRITAFAGGRGACHAAASSSATGPSAATAEPSPAATKPSPAVTRTSPAATRTSPPPVPAERPVPH</sequence>